<evidence type="ECO:0000313" key="2">
    <source>
        <dbReference type="EMBL" id="KAI4548658.1"/>
    </source>
</evidence>
<protein>
    <submittedName>
        <fullName evidence="2">Uncharacterized protein</fullName>
    </submittedName>
</protein>
<sequence length="184" mass="20197">MKSSTRPHPGHLSPAAAPPHAPADHLDHGRFSWPLLVSPLAQNAFLMTTPPAQNLPHCYSLVPVSELICLCVCTCALSVQLCDPHHASLSLGFFRQESWSGLLFPTPGDLPDPRMKPRSPALAGRFFTTEPSGSCPVAQGLPRMCLFLRHQEEVIHLSSLHVGLMTVNRFLHSPVLTQFHRFSS</sequence>
<keyword evidence="3" id="KW-1185">Reference proteome</keyword>
<name>A0AAD4UK21_OVIAM</name>
<feature type="region of interest" description="Disordered" evidence="1">
    <location>
        <begin position="1"/>
        <end position="23"/>
    </location>
</feature>
<gene>
    <name evidence="2" type="ORF">MG293_000988</name>
</gene>
<evidence type="ECO:0000256" key="1">
    <source>
        <dbReference type="SAM" id="MobiDB-lite"/>
    </source>
</evidence>
<dbReference type="Proteomes" id="UP001214576">
    <property type="component" value="Unassembled WGS sequence"/>
</dbReference>
<dbReference type="AlphaFoldDB" id="A0AAD4UK21"/>
<reference evidence="2" key="1">
    <citation type="submission" date="2022-03" db="EMBL/GenBank/DDBJ databases">
        <title>Genomic analyses of argali, domestic sheep and their hybrids provide insights into chromosomal evolution, heterosis and genetic basis of agronomic traits.</title>
        <authorList>
            <person name="Li M."/>
        </authorList>
    </citation>
    <scope>NUCLEOTIDE SEQUENCE</scope>
    <source>
        <strain evidence="2">CAU-MHL-2022a</strain>
        <tissue evidence="2">Skin</tissue>
    </source>
</reference>
<proteinExistence type="predicted"/>
<accession>A0AAD4UK21</accession>
<comment type="caution">
    <text evidence="2">The sequence shown here is derived from an EMBL/GenBank/DDBJ whole genome shotgun (WGS) entry which is preliminary data.</text>
</comment>
<dbReference type="EMBL" id="JAKZEL010000001">
    <property type="protein sequence ID" value="KAI4548658.1"/>
    <property type="molecule type" value="Genomic_DNA"/>
</dbReference>
<evidence type="ECO:0000313" key="3">
    <source>
        <dbReference type="Proteomes" id="UP001214576"/>
    </source>
</evidence>
<organism evidence="2 3">
    <name type="scientific">Ovis ammon polii</name>
    <dbReference type="NCBI Taxonomy" id="230172"/>
    <lineage>
        <taxon>Eukaryota</taxon>
        <taxon>Metazoa</taxon>
        <taxon>Chordata</taxon>
        <taxon>Craniata</taxon>
        <taxon>Vertebrata</taxon>
        <taxon>Euteleostomi</taxon>
        <taxon>Mammalia</taxon>
        <taxon>Eutheria</taxon>
        <taxon>Laurasiatheria</taxon>
        <taxon>Artiodactyla</taxon>
        <taxon>Ruminantia</taxon>
        <taxon>Pecora</taxon>
        <taxon>Bovidae</taxon>
        <taxon>Caprinae</taxon>
        <taxon>Ovis</taxon>
    </lineage>
</organism>